<dbReference type="InterPro" id="IPR014755">
    <property type="entry name" value="Cu-Rt/internalin_Ig-like"/>
</dbReference>
<evidence type="ECO:0000256" key="2">
    <source>
        <dbReference type="ARBA" id="ARBA00022475"/>
    </source>
</evidence>
<dbReference type="GO" id="GO:0005507">
    <property type="term" value="F:copper ion binding"/>
    <property type="evidence" value="ECO:0007669"/>
    <property type="project" value="InterPro"/>
</dbReference>
<evidence type="ECO:0000256" key="10">
    <source>
        <dbReference type="SAM" id="Phobius"/>
    </source>
</evidence>
<dbReference type="InterPro" id="IPR008457">
    <property type="entry name" value="Cu-R_CopD_dom"/>
</dbReference>
<keyword evidence="7" id="KW-0186">Copper</keyword>
<evidence type="ECO:0000256" key="5">
    <source>
        <dbReference type="ARBA" id="ARBA00022729"/>
    </source>
</evidence>
<keyword evidence="2" id="KW-1003">Cell membrane</keyword>
<feature type="transmembrane region" description="Helical" evidence="10">
    <location>
        <begin position="209"/>
        <end position="227"/>
    </location>
</feature>
<keyword evidence="8 10" id="KW-0472">Membrane</keyword>
<reference evidence="13" key="2">
    <citation type="submission" date="2020-09" db="EMBL/GenBank/DDBJ databases">
        <authorList>
            <person name="Sun Q."/>
            <person name="Ohkuma M."/>
        </authorList>
    </citation>
    <scope>NUCLEOTIDE SEQUENCE</scope>
    <source>
        <strain evidence="13">JCM 4386</strain>
    </source>
</reference>
<feature type="transmembrane region" description="Helical" evidence="10">
    <location>
        <begin position="177"/>
        <end position="197"/>
    </location>
</feature>
<evidence type="ECO:0000256" key="3">
    <source>
        <dbReference type="ARBA" id="ARBA00022692"/>
    </source>
</evidence>
<feature type="transmembrane region" description="Helical" evidence="10">
    <location>
        <begin position="464"/>
        <end position="484"/>
    </location>
</feature>
<keyword evidence="5" id="KW-0732">Signal</keyword>
<evidence type="ECO:0000259" key="11">
    <source>
        <dbReference type="Pfam" id="PF04234"/>
    </source>
</evidence>
<dbReference type="InterPro" id="IPR014756">
    <property type="entry name" value="Ig_E-set"/>
</dbReference>
<dbReference type="Pfam" id="PF04234">
    <property type="entry name" value="CopC"/>
    <property type="match status" value="1"/>
</dbReference>
<protein>
    <submittedName>
        <fullName evidence="13">Transport integral membrane protein</fullName>
    </submittedName>
</protein>
<dbReference type="GO" id="GO:0042597">
    <property type="term" value="C:periplasmic space"/>
    <property type="evidence" value="ECO:0007669"/>
    <property type="project" value="InterPro"/>
</dbReference>
<feature type="region of interest" description="Disordered" evidence="9">
    <location>
        <begin position="92"/>
        <end position="111"/>
    </location>
</feature>
<evidence type="ECO:0000256" key="1">
    <source>
        <dbReference type="ARBA" id="ARBA00004651"/>
    </source>
</evidence>
<dbReference type="AlphaFoldDB" id="A0A918FX85"/>
<dbReference type="InterPro" id="IPR007348">
    <property type="entry name" value="CopC_dom"/>
</dbReference>
<dbReference type="GO" id="GO:0006825">
    <property type="term" value="P:copper ion transport"/>
    <property type="evidence" value="ECO:0007669"/>
    <property type="project" value="InterPro"/>
</dbReference>
<keyword evidence="3 10" id="KW-0812">Transmembrane</keyword>
<feature type="region of interest" description="Disordered" evidence="9">
    <location>
        <begin position="431"/>
        <end position="453"/>
    </location>
</feature>
<dbReference type="GO" id="GO:0046688">
    <property type="term" value="P:response to copper ion"/>
    <property type="evidence" value="ECO:0007669"/>
    <property type="project" value="InterPro"/>
</dbReference>
<organism evidence="13 14">
    <name type="scientific">Streptomyces humidus</name>
    <dbReference type="NCBI Taxonomy" id="52259"/>
    <lineage>
        <taxon>Bacteria</taxon>
        <taxon>Bacillati</taxon>
        <taxon>Actinomycetota</taxon>
        <taxon>Actinomycetes</taxon>
        <taxon>Kitasatosporales</taxon>
        <taxon>Streptomycetaceae</taxon>
        <taxon>Streptomyces</taxon>
    </lineage>
</organism>
<dbReference type="PANTHER" id="PTHR34820">
    <property type="entry name" value="INNER MEMBRANE PROTEIN YEBZ"/>
    <property type="match status" value="1"/>
</dbReference>
<dbReference type="Proteomes" id="UP000606194">
    <property type="component" value="Unassembled WGS sequence"/>
</dbReference>
<name>A0A918FX85_9ACTN</name>
<sequence length="622" mass="65466">MNRASTFGVRVTLSSPVRRPTPGAHRTYRALLVVAVAFTLSLLAGVTPASAHAVFTSSDPREGVVLKTAPRQITVTFDEAVALVENSVRVLDPDNRPATAGDPEHADGQGNTARVRLAGGLGQGTYTVSWRVVSADSHAVTGAFTFSVGKRSPARPAATAQPAVPRATSALNETARYVAYAGLALLIGITVFVLACWPTATARRAVRRLFVTGWWVLALSTLALVLLRGPYDSGEGPGAVFDARSLRATMETRSGVALLVRLVLLLVLAVLVRNRRVRQGADRLGRMAGALFALAMAATWVVAEHAAVGVQVPVAVVSTALHLLAMAVWLGGLAALLTILYQAPAKDPLPPAAVARFSRLAFVSVTVLAATGVYQSWRGLGSWDALLHTGYGRTLSLKVWTVLVVLAVAAQSRRWTGRLLTAPEPERAPIAVGGREADDPCGTVPSRAGVPTERTAQRHGLRRCVLAEVAVGMVVLMLTTMLTGTQTGRAAEESAALAVLVPGQPTQSLSMVPFDTGSRTLGPLGSGRVQIVLEPGRVGRNAVQAVVYGADGGLVPVPELRLAFTLVSQGVGPLDAELVDERGYWGSDSLTLPTEGTWTMRVTVRVSEVDQVTVEHQVDIGP</sequence>
<accession>A0A918FX85</accession>
<comment type="caution">
    <text evidence="13">The sequence shown here is derived from an EMBL/GenBank/DDBJ whole genome shotgun (WGS) entry which is preliminary data.</text>
</comment>
<dbReference type="Pfam" id="PF05425">
    <property type="entry name" value="CopD"/>
    <property type="match status" value="1"/>
</dbReference>
<evidence type="ECO:0000256" key="9">
    <source>
        <dbReference type="SAM" id="MobiDB-lite"/>
    </source>
</evidence>
<feature type="domain" description="Copper resistance protein D" evidence="12">
    <location>
        <begin position="352"/>
        <end position="482"/>
    </location>
</feature>
<feature type="transmembrane region" description="Helical" evidence="10">
    <location>
        <begin position="284"/>
        <end position="303"/>
    </location>
</feature>
<keyword evidence="4" id="KW-0479">Metal-binding</keyword>
<dbReference type="InterPro" id="IPR032694">
    <property type="entry name" value="CopC/D"/>
</dbReference>
<dbReference type="Gene3D" id="2.60.40.1220">
    <property type="match status" value="1"/>
</dbReference>
<feature type="transmembrane region" description="Helical" evidence="10">
    <location>
        <begin position="353"/>
        <end position="374"/>
    </location>
</feature>
<evidence type="ECO:0000313" key="13">
    <source>
        <dbReference type="EMBL" id="GGR92506.1"/>
    </source>
</evidence>
<evidence type="ECO:0000259" key="12">
    <source>
        <dbReference type="Pfam" id="PF05425"/>
    </source>
</evidence>
<feature type="transmembrane region" description="Helical" evidence="10">
    <location>
        <begin position="315"/>
        <end position="341"/>
    </location>
</feature>
<feature type="transmembrane region" description="Helical" evidence="10">
    <location>
        <begin position="254"/>
        <end position="272"/>
    </location>
</feature>
<reference evidence="13" key="1">
    <citation type="journal article" date="2014" name="Int. J. Syst. Evol. Microbiol.">
        <title>Complete genome sequence of Corynebacterium casei LMG S-19264T (=DSM 44701T), isolated from a smear-ripened cheese.</title>
        <authorList>
            <consortium name="US DOE Joint Genome Institute (JGI-PGF)"/>
            <person name="Walter F."/>
            <person name="Albersmeier A."/>
            <person name="Kalinowski J."/>
            <person name="Ruckert C."/>
        </authorList>
    </citation>
    <scope>NUCLEOTIDE SEQUENCE</scope>
    <source>
        <strain evidence="13">JCM 4386</strain>
    </source>
</reference>
<evidence type="ECO:0000256" key="7">
    <source>
        <dbReference type="ARBA" id="ARBA00023008"/>
    </source>
</evidence>
<comment type="subcellular location">
    <subcellularLocation>
        <location evidence="1">Cell membrane</location>
        <topology evidence="1">Multi-pass membrane protein</topology>
    </subcellularLocation>
</comment>
<evidence type="ECO:0000256" key="6">
    <source>
        <dbReference type="ARBA" id="ARBA00022989"/>
    </source>
</evidence>
<dbReference type="EMBL" id="BMTL01000013">
    <property type="protein sequence ID" value="GGR92506.1"/>
    <property type="molecule type" value="Genomic_DNA"/>
</dbReference>
<dbReference type="SUPFAM" id="SSF81296">
    <property type="entry name" value="E set domains"/>
    <property type="match status" value="1"/>
</dbReference>
<dbReference type="GO" id="GO:0005886">
    <property type="term" value="C:plasma membrane"/>
    <property type="evidence" value="ECO:0007669"/>
    <property type="project" value="UniProtKB-SubCell"/>
</dbReference>
<evidence type="ECO:0000256" key="4">
    <source>
        <dbReference type="ARBA" id="ARBA00022723"/>
    </source>
</evidence>
<evidence type="ECO:0000256" key="8">
    <source>
        <dbReference type="ARBA" id="ARBA00023136"/>
    </source>
</evidence>
<feature type="domain" description="CopC" evidence="11">
    <location>
        <begin position="52"/>
        <end position="148"/>
    </location>
</feature>
<dbReference type="PANTHER" id="PTHR34820:SF4">
    <property type="entry name" value="INNER MEMBRANE PROTEIN YEBZ"/>
    <property type="match status" value="1"/>
</dbReference>
<keyword evidence="14" id="KW-1185">Reference proteome</keyword>
<feature type="transmembrane region" description="Helical" evidence="10">
    <location>
        <begin position="394"/>
        <end position="410"/>
    </location>
</feature>
<keyword evidence="6 10" id="KW-1133">Transmembrane helix</keyword>
<gene>
    <name evidence="13" type="ORF">GCM10010269_34380</name>
</gene>
<proteinExistence type="predicted"/>
<evidence type="ECO:0000313" key="14">
    <source>
        <dbReference type="Proteomes" id="UP000606194"/>
    </source>
</evidence>